<dbReference type="GO" id="GO:0022857">
    <property type="term" value="F:transmembrane transporter activity"/>
    <property type="evidence" value="ECO:0007669"/>
    <property type="project" value="InterPro"/>
</dbReference>
<keyword evidence="7" id="KW-0813">Transport</keyword>
<organism evidence="9 10">
    <name type="scientific">Thioclava indica</name>
    <dbReference type="NCBI Taxonomy" id="1353528"/>
    <lineage>
        <taxon>Bacteria</taxon>
        <taxon>Pseudomonadati</taxon>
        <taxon>Pseudomonadota</taxon>
        <taxon>Alphaproteobacteria</taxon>
        <taxon>Rhodobacterales</taxon>
        <taxon>Paracoccaceae</taxon>
        <taxon>Thioclava</taxon>
    </lineage>
</organism>
<dbReference type="RefSeq" id="WP_240473613.1">
    <property type="nucleotide sequence ID" value="NZ_AUNB01000040.1"/>
</dbReference>
<dbReference type="InterPro" id="IPR003400">
    <property type="entry name" value="ExbD"/>
</dbReference>
<evidence type="ECO:0000313" key="10">
    <source>
        <dbReference type="Proteomes" id="UP000027471"/>
    </source>
</evidence>
<comment type="similarity">
    <text evidence="2 7">Belongs to the ExbD/TolR family.</text>
</comment>
<evidence type="ECO:0000256" key="6">
    <source>
        <dbReference type="ARBA" id="ARBA00023136"/>
    </source>
</evidence>
<evidence type="ECO:0008006" key="11">
    <source>
        <dbReference type="Google" id="ProtNLM"/>
    </source>
</evidence>
<comment type="caution">
    <text evidence="9">The sequence shown here is derived from an EMBL/GenBank/DDBJ whole genome shotgun (WGS) entry which is preliminary data.</text>
</comment>
<gene>
    <name evidence="9" type="ORF">DT23_05505</name>
</gene>
<evidence type="ECO:0000256" key="8">
    <source>
        <dbReference type="SAM" id="Phobius"/>
    </source>
</evidence>
<dbReference type="Pfam" id="PF02472">
    <property type="entry name" value="ExbD"/>
    <property type="match status" value="1"/>
</dbReference>
<evidence type="ECO:0000256" key="1">
    <source>
        <dbReference type="ARBA" id="ARBA00004162"/>
    </source>
</evidence>
<keyword evidence="4 7" id="KW-0812">Transmembrane</keyword>
<evidence type="ECO:0000256" key="5">
    <source>
        <dbReference type="ARBA" id="ARBA00022989"/>
    </source>
</evidence>
<dbReference type="GO" id="GO:0015031">
    <property type="term" value="P:protein transport"/>
    <property type="evidence" value="ECO:0007669"/>
    <property type="project" value="UniProtKB-KW"/>
</dbReference>
<evidence type="ECO:0000256" key="2">
    <source>
        <dbReference type="ARBA" id="ARBA00005811"/>
    </source>
</evidence>
<name>A0A074K7J0_9RHOB</name>
<sequence>MRRPIRRRPLSMTSLIDVIFLLLMFFMLASTFTRTTELPFSAGASGQGSVAQSKLVFVRLGPDSLSLNGTALTFESLVSQLQERKAPHVLVSLGAQVDSQRLADLLIRLKSVPGLQAQVLG</sequence>
<accession>A0A074K7J0</accession>
<evidence type="ECO:0000256" key="4">
    <source>
        <dbReference type="ARBA" id="ARBA00022692"/>
    </source>
</evidence>
<protein>
    <recommendedName>
        <fullName evidence="11">Biopolymer transporter ExbD</fullName>
    </recommendedName>
</protein>
<keyword evidence="5 8" id="KW-1133">Transmembrane helix</keyword>
<evidence type="ECO:0000256" key="3">
    <source>
        <dbReference type="ARBA" id="ARBA00022475"/>
    </source>
</evidence>
<dbReference type="Proteomes" id="UP000027471">
    <property type="component" value="Unassembled WGS sequence"/>
</dbReference>
<evidence type="ECO:0000256" key="7">
    <source>
        <dbReference type="RuleBase" id="RU003879"/>
    </source>
</evidence>
<dbReference type="STRING" id="1353528.DT23_05505"/>
<evidence type="ECO:0000313" key="9">
    <source>
        <dbReference type="EMBL" id="KEO57527.1"/>
    </source>
</evidence>
<proteinExistence type="inferred from homology"/>
<keyword evidence="10" id="KW-1185">Reference proteome</keyword>
<dbReference type="AlphaFoldDB" id="A0A074K7J0"/>
<dbReference type="GO" id="GO:0005886">
    <property type="term" value="C:plasma membrane"/>
    <property type="evidence" value="ECO:0007669"/>
    <property type="project" value="UniProtKB-SubCell"/>
</dbReference>
<feature type="transmembrane region" description="Helical" evidence="8">
    <location>
        <begin position="12"/>
        <end position="32"/>
    </location>
</feature>
<dbReference type="EMBL" id="AUNB01000040">
    <property type="protein sequence ID" value="KEO57527.1"/>
    <property type="molecule type" value="Genomic_DNA"/>
</dbReference>
<keyword evidence="3" id="KW-1003">Cell membrane</keyword>
<keyword evidence="6 8" id="KW-0472">Membrane</keyword>
<dbReference type="eggNOG" id="COG0848">
    <property type="taxonomic scope" value="Bacteria"/>
</dbReference>
<reference evidence="9 10" key="1">
    <citation type="journal article" date="2015" name="Antonie Van Leeuwenhoek">
        <title>Thioclava indica sp. nov., isolated from surface seawater of the Indian Ocean.</title>
        <authorList>
            <person name="Liu Y."/>
            <person name="Lai Q."/>
            <person name="Du J."/>
            <person name="Xu H."/>
            <person name="Jiang L."/>
            <person name="Shao Z."/>
        </authorList>
    </citation>
    <scope>NUCLEOTIDE SEQUENCE [LARGE SCALE GENOMIC DNA]</scope>
    <source>
        <strain evidence="9 10">DT23-4</strain>
    </source>
</reference>
<keyword evidence="7" id="KW-0653">Protein transport</keyword>
<comment type="subcellular location">
    <subcellularLocation>
        <location evidence="1">Cell membrane</location>
        <topology evidence="1">Single-pass membrane protein</topology>
    </subcellularLocation>
    <subcellularLocation>
        <location evidence="7">Cell membrane</location>
        <topology evidence="7">Single-pass type II membrane protein</topology>
    </subcellularLocation>
</comment>